<dbReference type="InterPro" id="IPR001478">
    <property type="entry name" value="PDZ"/>
</dbReference>
<dbReference type="PANTHER" id="PTHR43343">
    <property type="entry name" value="PEPTIDASE S12"/>
    <property type="match status" value="1"/>
</dbReference>
<feature type="domain" description="PDZ" evidence="4">
    <location>
        <begin position="237"/>
        <end position="308"/>
    </location>
</feature>
<keyword evidence="2" id="KW-0378">Hydrolase</keyword>
<dbReference type="AlphaFoldDB" id="A0A0S3Q0X3"/>
<evidence type="ECO:0000256" key="2">
    <source>
        <dbReference type="ARBA" id="ARBA00022801"/>
    </source>
</evidence>
<accession>A0A0S3Q0X3</accession>
<dbReference type="Gene3D" id="2.30.42.10">
    <property type="match status" value="1"/>
</dbReference>
<evidence type="ECO:0000313" key="6">
    <source>
        <dbReference type="Proteomes" id="UP000236884"/>
    </source>
</evidence>
<keyword evidence="3" id="KW-0732">Signal</keyword>
<dbReference type="InterPro" id="IPR009003">
    <property type="entry name" value="Peptidase_S1_PA"/>
</dbReference>
<dbReference type="PANTHER" id="PTHR43343:SF3">
    <property type="entry name" value="PROTEASE DO-LIKE 8, CHLOROPLASTIC"/>
    <property type="match status" value="1"/>
</dbReference>
<name>A0A0S3Q0X3_9BRAD</name>
<dbReference type="InterPro" id="IPR036034">
    <property type="entry name" value="PDZ_sf"/>
</dbReference>
<dbReference type="RefSeq" id="WP_130364629.1">
    <property type="nucleotide sequence ID" value="NZ_AP014946.1"/>
</dbReference>
<feature type="signal peptide" evidence="3">
    <location>
        <begin position="1"/>
        <end position="26"/>
    </location>
</feature>
<proteinExistence type="predicted"/>
<dbReference type="GO" id="GO:0004252">
    <property type="term" value="F:serine-type endopeptidase activity"/>
    <property type="evidence" value="ECO:0007669"/>
    <property type="project" value="InterPro"/>
</dbReference>
<dbReference type="PRINTS" id="PR00834">
    <property type="entry name" value="PROTEASES2C"/>
</dbReference>
<dbReference type="SUPFAM" id="SSF50494">
    <property type="entry name" value="Trypsin-like serine proteases"/>
    <property type="match status" value="1"/>
</dbReference>
<evidence type="ECO:0000259" key="4">
    <source>
        <dbReference type="SMART" id="SM00228"/>
    </source>
</evidence>
<gene>
    <name evidence="5" type="primary">hhoA</name>
    <name evidence="5" type="ORF">GJW-30_1_04371</name>
</gene>
<keyword evidence="6" id="KW-1185">Reference proteome</keyword>
<dbReference type="Proteomes" id="UP000236884">
    <property type="component" value="Chromosome"/>
</dbReference>
<sequence length="330" mass="35185">MRLGCLMCAFLAFVLSLIVWLTPAPAQSVDELTASVVQIRTFINPDARTGENLGREREGSGVVIDDNGLVLTIGYLMVEAHSAQITTNTGRTVSADVVGYDHDTGFGLLRASQPLGVKAMPFGKSSDIKEDEPVIAMSYGGSGRALPVRVVSKRSFAGEWEYLLDSAFYTTPPHPFWSGAALVSRNGKLVGVGSLIIGDITGQNSRTPGNMFVPIDLLPPILADLIADGRVAGSGRPWIGLTTREIGGRFIVVRVTPGGPAEKAGIVRGDIVNEVAGEQPKDLADFYRKIWAQGAAGVDVPLTVEHGGDDRPVTVKSINRLDHLRLKSTL</sequence>
<dbReference type="InterPro" id="IPR001940">
    <property type="entry name" value="Peptidase_S1C"/>
</dbReference>
<dbReference type="OrthoDB" id="7296822at2"/>
<evidence type="ECO:0000256" key="1">
    <source>
        <dbReference type="ARBA" id="ARBA00022670"/>
    </source>
</evidence>
<dbReference type="SMART" id="SM00228">
    <property type="entry name" value="PDZ"/>
    <property type="match status" value="1"/>
</dbReference>
<dbReference type="KEGG" id="vgo:GJW-30_1_04371"/>
<evidence type="ECO:0000256" key="3">
    <source>
        <dbReference type="SAM" id="SignalP"/>
    </source>
</evidence>
<evidence type="ECO:0000313" key="5">
    <source>
        <dbReference type="EMBL" id="BAT61810.1"/>
    </source>
</evidence>
<dbReference type="GO" id="GO:0006508">
    <property type="term" value="P:proteolysis"/>
    <property type="evidence" value="ECO:0007669"/>
    <property type="project" value="UniProtKB-KW"/>
</dbReference>
<dbReference type="Gene3D" id="2.40.10.120">
    <property type="match status" value="1"/>
</dbReference>
<dbReference type="Pfam" id="PF13365">
    <property type="entry name" value="Trypsin_2"/>
    <property type="match status" value="1"/>
</dbReference>
<protein>
    <submittedName>
        <fullName evidence="5">Putative serine protease HhoA</fullName>
    </submittedName>
</protein>
<dbReference type="SUPFAM" id="SSF50156">
    <property type="entry name" value="PDZ domain-like"/>
    <property type="match status" value="1"/>
</dbReference>
<keyword evidence="1 5" id="KW-0645">Protease</keyword>
<feature type="chain" id="PRO_5006616051" evidence="3">
    <location>
        <begin position="27"/>
        <end position="330"/>
    </location>
</feature>
<reference evidence="5 6" key="1">
    <citation type="submission" date="2015-08" db="EMBL/GenBank/DDBJ databases">
        <title>Investigation of the bacterial diversity of lava forest soil.</title>
        <authorList>
            <person name="Lee J.S."/>
        </authorList>
    </citation>
    <scope>NUCLEOTIDE SEQUENCE [LARGE SCALE GENOMIC DNA]</scope>
    <source>
        <strain evidence="5 6">GJW-30</strain>
    </source>
</reference>
<dbReference type="Pfam" id="PF13180">
    <property type="entry name" value="PDZ_2"/>
    <property type="match status" value="1"/>
</dbReference>
<organism evidence="5 6">
    <name type="scientific">Variibacter gotjawalensis</name>
    <dbReference type="NCBI Taxonomy" id="1333996"/>
    <lineage>
        <taxon>Bacteria</taxon>
        <taxon>Pseudomonadati</taxon>
        <taxon>Pseudomonadota</taxon>
        <taxon>Alphaproteobacteria</taxon>
        <taxon>Hyphomicrobiales</taxon>
        <taxon>Nitrobacteraceae</taxon>
        <taxon>Variibacter</taxon>
    </lineage>
</organism>
<dbReference type="InterPro" id="IPR051201">
    <property type="entry name" value="Chloro_Bact_Ser_Proteases"/>
</dbReference>
<dbReference type="EMBL" id="AP014946">
    <property type="protein sequence ID" value="BAT61810.1"/>
    <property type="molecule type" value="Genomic_DNA"/>
</dbReference>